<proteinExistence type="predicted"/>
<feature type="transmembrane region" description="Helical" evidence="1">
    <location>
        <begin position="849"/>
        <end position="873"/>
    </location>
</feature>
<protein>
    <submittedName>
        <fullName evidence="3">NACHT domain-containing protein</fullName>
    </submittedName>
</protein>
<dbReference type="PANTHER" id="PTHR46844">
    <property type="entry name" value="SLR5058 PROTEIN"/>
    <property type="match status" value="1"/>
</dbReference>
<keyword evidence="1" id="KW-0472">Membrane</keyword>
<keyword evidence="1" id="KW-0812">Transmembrane</keyword>
<gene>
    <name evidence="3" type="ORF">O0S08_31115</name>
</gene>
<dbReference type="PANTHER" id="PTHR46844:SF1">
    <property type="entry name" value="SLR5058 PROTEIN"/>
    <property type="match status" value="1"/>
</dbReference>
<dbReference type="Gene3D" id="3.40.50.300">
    <property type="entry name" value="P-loop containing nucleotide triphosphate hydrolases"/>
    <property type="match status" value="1"/>
</dbReference>
<evidence type="ECO:0000313" key="4">
    <source>
        <dbReference type="Proteomes" id="UP001164459"/>
    </source>
</evidence>
<dbReference type="SUPFAM" id="SSF52540">
    <property type="entry name" value="P-loop containing nucleoside triphosphate hydrolases"/>
    <property type="match status" value="1"/>
</dbReference>
<dbReference type="Proteomes" id="UP001164459">
    <property type="component" value="Chromosome"/>
</dbReference>
<sequence length="1014" mass="115216">MPRRIGRPYILLELTPRVRLARVDQTCYPQDVLGDGSEGLDLLRAHGVPPWLLVIIGVVVVGLALLNRVAELWNLLAARRLAGATGLSRRQVLLAQTFVNLANHSSETGWREQYYTELEAEVEVEVEAKRRWSSSTLPDRRLEKSLSAALLHCKHKLIHLEGDPGAGKSVSLRHLARRWLEKMSSGGATVVPLYLDLQRLRNPGGAIDRELIESFVHQELRRVRHPDIEAFIASDFHAWCREGRLLFLFDSFDELKDVLGSTEEDRIVDSYARAIQDFAFTMSACRVVVASRRFRGPNRPGWAHFLIRPLSDGKRVEFIRRHVEDPALARQIVGHLQISSREFQELCSNPLMLTLLCSHANETRAVPQGAHQLFAAFVERRLERDRYRIAQKFGRTVDELRAAAEFIALAMARDPELGLRPTRGALIDRVSNGKYTLEDSLLDALEMAHLLAIERCEDEPARSTVRFAHHRRLQEFFVSSHLVHNPGLVSPRLLLKDYRWREACVAMFQNLSGASVKPLVDTAAELVREYRCAASESPEEELGFVWPPKALHVLEVLQVGFAYGGKLPDALVDDIAWLVRRALERGNILDQKWALEVAGTAPEVELVEYIDFALLSGSRMLQDAAFLQVHRLRTATPKLRTSIRDMLEEMTENGKLREERFGIELKLGRLPDPDRWIGTARALRALPVTDAVLQVAFLTLLGGMSVLAGLEARTWLPHALFVFLTLSSLLGWALRSSLKCMAITSMRFAGLFSLAFAFDVSRIARGAIPHEIAVPVLVVTGYLALWPGFAMWGNLRGLFVKGWQRPFAPLAILLWWHWSKQAQWLGVVLLGEFILLAFILPALERSGFLNAGGLIALIGLVVVFGSWILWSAVNRSRDSSLFRSTIEDMRRSKDLREVLSWLGRFRTPQFRVEGLRTLRRHDVFRDGLSHLSLESARQILQCLEIDRWSERSTRREIRAEARSIEEQPADDAEWVLWWYYRHIGPDEVHGYTELADEFALALEPFVKRDRRSRA</sequence>
<keyword evidence="4" id="KW-1185">Reference proteome</keyword>
<evidence type="ECO:0000313" key="3">
    <source>
        <dbReference type="EMBL" id="WAS90660.1"/>
    </source>
</evidence>
<keyword evidence="1" id="KW-1133">Transmembrane helix</keyword>
<feature type="transmembrane region" description="Helical" evidence="1">
    <location>
        <begin position="772"/>
        <end position="795"/>
    </location>
</feature>
<evidence type="ECO:0000259" key="2">
    <source>
        <dbReference type="PROSITE" id="PS50837"/>
    </source>
</evidence>
<feature type="transmembrane region" description="Helical" evidence="1">
    <location>
        <begin position="741"/>
        <end position="760"/>
    </location>
</feature>
<feature type="transmembrane region" description="Helical" evidence="1">
    <location>
        <begin position="715"/>
        <end position="734"/>
    </location>
</feature>
<accession>A0ABY7GUL5</accession>
<feature type="transmembrane region" description="Helical" evidence="1">
    <location>
        <begin position="824"/>
        <end position="843"/>
    </location>
</feature>
<dbReference type="Pfam" id="PF05729">
    <property type="entry name" value="NACHT"/>
    <property type="match status" value="1"/>
</dbReference>
<dbReference type="EMBL" id="CP114040">
    <property type="protein sequence ID" value="WAS90660.1"/>
    <property type="molecule type" value="Genomic_DNA"/>
</dbReference>
<evidence type="ECO:0000256" key="1">
    <source>
        <dbReference type="SAM" id="Phobius"/>
    </source>
</evidence>
<dbReference type="PROSITE" id="PS50837">
    <property type="entry name" value="NACHT"/>
    <property type="match status" value="1"/>
</dbReference>
<dbReference type="InterPro" id="IPR007111">
    <property type="entry name" value="NACHT_NTPase"/>
</dbReference>
<name>A0ABY7GUL5_9BACT</name>
<feature type="transmembrane region" description="Helical" evidence="1">
    <location>
        <begin position="51"/>
        <end position="70"/>
    </location>
</feature>
<organism evidence="3 4">
    <name type="scientific">Nannocystis punicea</name>
    <dbReference type="NCBI Taxonomy" id="2995304"/>
    <lineage>
        <taxon>Bacteria</taxon>
        <taxon>Pseudomonadati</taxon>
        <taxon>Myxococcota</taxon>
        <taxon>Polyangia</taxon>
        <taxon>Nannocystales</taxon>
        <taxon>Nannocystaceae</taxon>
        <taxon>Nannocystis</taxon>
    </lineage>
</organism>
<reference evidence="3" key="1">
    <citation type="submission" date="2022-11" db="EMBL/GenBank/DDBJ databases">
        <title>Minimal conservation of predation-associated metabolite biosynthetic gene clusters underscores biosynthetic potential of Myxococcota including descriptions for ten novel species: Archangium lansinium sp. nov., Myxococcus landrumus sp. nov., Nannocystis bai.</title>
        <authorList>
            <person name="Ahearne A."/>
            <person name="Stevens C."/>
            <person name="Dowd S."/>
        </authorList>
    </citation>
    <scope>NUCLEOTIDE SEQUENCE</scope>
    <source>
        <strain evidence="3">Fl3</strain>
    </source>
</reference>
<feature type="domain" description="NACHT" evidence="2">
    <location>
        <begin position="156"/>
        <end position="255"/>
    </location>
</feature>
<dbReference type="InterPro" id="IPR027417">
    <property type="entry name" value="P-loop_NTPase"/>
</dbReference>
<dbReference type="RefSeq" id="WP_269032987.1">
    <property type="nucleotide sequence ID" value="NZ_CP114040.1"/>
</dbReference>